<dbReference type="Proteomes" id="UP000430345">
    <property type="component" value="Unassembled WGS sequence"/>
</dbReference>
<feature type="binding site" evidence="1">
    <location>
        <position position="35"/>
    </location>
    <ligand>
        <name>Mg(2+)</name>
        <dbReference type="ChEBI" id="CHEBI:18420"/>
        <label>1</label>
    </ligand>
</feature>
<dbReference type="AlphaFoldDB" id="A0A6I1MN18"/>
<gene>
    <name evidence="2" type="ORF">GBZ86_11385</name>
</gene>
<dbReference type="SUPFAM" id="SSF101478">
    <property type="entry name" value="ADP-ribosylglycohydrolase"/>
    <property type="match status" value="1"/>
</dbReference>
<dbReference type="Gene3D" id="1.10.4080.10">
    <property type="entry name" value="ADP-ribosylation/Crystallin J1"/>
    <property type="match status" value="1"/>
</dbReference>
<evidence type="ECO:0000256" key="1">
    <source>
        <dbReference type="PIRSR" id="PIRSR605502-1"/>
    </source>
</evidence>
<feature type="binding site" evidence="1">
    <location>
        <position position="218"/>
    </location>
    <ligand>
        <name>Mg(2+)</name>
        <dbReference type="ChEBI" id="CHEBI:18420"/>
        <label>1</label>
    </ligand>
</feature>
<dbReference type="InterPro" id="IPR050792">
    <property type="entry name" value="ADP-ribosylglycohydrolase"/>
</dbReference>
<keyword evidence="1" id="KW-0479">Metal-binding</keyword>
<dbReference type="Pfam" id="PF03747">
    <property type="entry name" value="ADP_ribosyl_GH"/>
    <property type="match status" value="1"/>
</dbReference>
<feature type="binding site" evidence="1">
    <location>
        <position position="215"/>
    </location>
    <ligand>
        <name>Mg(2+)</name>
        <dbReference type="ChEBI" id="CHEBI:18420"/>
        <label>1</label>
    </ligand>
</feature>
<dbReference type="OrthoDB" id="9798107at2"/>
<feature type="binding site" evidence="1">
    <location>
        <position position="36"/>
    </location>
    <ligand>
        <name>Mg(2+)</name>
        <dbReference type="ChEBI" id="CHEBI:18420"/>
        <label>1</label>
    </ligand>
</feature>
<dbReference type="GO" id="GO:0016787">
    <property type="term" value="F:hydrolase activity"/>
    <property type="evidence" value="ECO:0007669"/>
    <property type="project" value="UniProtKB-KW"/>
</dbReference>
<dbReference type="EMBL" id="WHJC01000201">
    <property type="protein sequence ID" value="MPQ44360.1"/>
    <property type="molecule type" value="Genomic_DNA"/>
</dbReference>
<reference evidence="2 3" key="1">
    <citation type="submission" date="2019-10" db="EMBL/GenBank/DDBJ databases">
        <title>The Genome Sequence of Clostridium tarantellae Isolated from Fish Brain.</title>
        <authorList>
            <person name="Bano L."/>
            <person name="Kiel M."/>
            <person name="Sales G."/>
            <person name="Doxey A.C."/>
            <person name="Mansfield M.J."/>
            <person name="Schiavone M."/>
            <person name="Rossetto O."/>
            <person name="Pirazzini M."/>
            <person name="Dobrindt U."/>
            <person name="Montecucco C."/>
        </authorList>
    </citation>
    <scope>NUCLEOTIDE SEQUENCE [LARGE SCALE GENOMIC DNA]</scope>
    <source>
        <strain evidence="2 3">DSM 3997</strain>
    </source>
</reference>
<dbReference type="GO" id="GO:0046872">
    <property type="term" value="F:metal ion binding"/>
    <property type="evidence" value="ECO:0007669"/>
    <property type="project" value="UniProtKB-KW"/>
</dbReference>
<keyword evidence="3" id="KW-1185">Reference proteome</keyword>
<accession>A0A6I1MN18</accession>
<dbReference type="RefSeq" id="WP_152890764.1">
    <property type="nucleotide sequence ID" value="NZ_WHJC01000201.1"/>
</dbReference>
<evidence type="ECO:0000313" key="2">
    <source>
        <dbReference type="EMBL" id="MPQ44360.1"/>
    </source>
</evidence>
<keyword evidence="1" id="KW-0460">Magnesium</keyword>
<feature type="binding site" evidence="1">
    <location>
        <position position="34"/>
    </location>
    <ligand>
        <name>Mg(2+)</name>
        <dbReference type="ChEBI" id="CHEBI:18420"/>
        <label>1</label>
    </ligand>
</feature>
<dbReference type="InterPro" id="IPR036705">
    <property type="entry name" value="Ribosyl_crysJ1_sf"/>
</dbReference>
<sequence length="261" mass="29493">MLGAIIGDIVGSRFEWYNNKSKEFEFFNKKCFFTDDSVMSLAIAKAIMESKDDYSDLSKKTVKCMQEIGRPYPRCGYGGMFYEWMYTNNPKPYNSFGNGAAMRVSACGLVADSINEAKMLSEKVTCVTHNHPEGLKGAEATAIAIFLARSGKSIDEIKNYIEKYYYEINFTLDSIRDTYEFNETCQETVPEALEAFFESNSFEDAIRNAISIGGDSDTLAAITGSIAEAYYGIPSEFREKAIKFLDKRLLNIVVEFESKYR</sequence>
<name>A0A6I1MN18_9CLOT</name>
<protein>
    <submittedName>
        <fullName evidence="2">ADP-ribosylglycohydrolase</fullName>
    </submittedName>
</protein>
<dbReference type="InterPro" id="IPR005502">
    <property type="entry name" value="Ribosyl_crysJ1"/>
</dbReference>
<dbReference type="PANTHER" id="PTHR16222:SF12">
    <property type="entry name" value="ADP-RIBOSYLGLYCOHYDROLASE-RELATED"/>
    <property type="match status" value="1"/>
</dbReference>
<proteinExistence type="predicted"/>
<organism evidence="2 3">
    <name type="scientific">Clostridium tarantellae</name>
    <dbReference type="NCBI Taxonomy" id="39493"/>
    <lineage>
        <taxon>Bacteria</taxon>
        <taxon>Bacillati</taxon>
        <taxon>Bacillota</taxon>
        <taxon>Clostridia</taxon>
        <taxon>Eubacteriales</taxon>
        <taxon>Clostridiaceae</taxon>
        <taxon>Clostridium</taxon>
    </lineage>
</organism>
<evidence type="ECO:0000313" key="3">
    <source>
        <dbReference type="Proteomes" id="UP000430345"/>
    </source>
</evidence>
<dbReference type="PANTHER" id="PTHR16222">
    <property type="entry name" value="ADP-RIBOSYLGLYCOHYDROLASE"/>
    <property type="match status" value="1"/>
</dbReference>
<comment type="caution">
    <text evidence="2">The sequence shown here is derived from an EMBL/GenBank/DDBJ whole genome shotgun (WGS) entry which is preliminary data.</text>
</comment>
<comment type="cofactor">
    <cofactor evidence="1">
        <name>Mg(2+)</name>
        <dbReference type="ChEBI" id="CHEBI:18420"/>
    </cofactor>
    <text evidence="1">Binds 2 magnesium ions per subunit.</text>
</comment>
<keyword evidence="2" id="KW-0378">Hydrolase</keyword>
<feature type="binding site" evidence="1">
    <location>
        <position position="217"/>
    </location>
    <ligand>
        <name>Mg(2+)</name>
        <dbReference type="ChEBI" id="CHEBI:18420"/>
        <label>1</label>
    </ligand>
</feature>